<comment type="caution">
    <text evidence="1">The sequence shown here is derived from an EMBL/GenBank/DDBJ whole genome shotgun (WGS) entry which is preliminary data.</text>
</comment>
<dbReference type="EMBL" id="JAUSUX010000020">
    <property type="protein sequence ID" value="MDQ0287186.1"/>
    <property type="molecule type" value="Genomic_DNA"/>
</dbReference>
<evidence type="ECO:0000313" key="1">
    <source>
        <dbReference type="EMBL" id="MDQ0287186.1"/>
    </source>
</evidence>
<dbReference type="Proteomes" id="UP001225644">
    <property type="component" value="Unassembled WGS sequence"/>
</dbReference>
<reference evidence="1 2" key="1">
    <citation type="submission" date="2023-07" db="EMBL/GenBank/DDBJ databases">
        <title>Genomic Encyclopedia of Type Strains, Phase IV (KMG-IV): sequencing the most valuable type-strain genomes for metagenomic binning, comparative biology and taxonomic classification.</title>
        <authorList>
            <person name="Goeker M."/>
        </authorList>
    </citation>
    <scope>NUCLEOTIDE SEQUENCE [LARGE SCALE GENOMIC DNA]</scope>
    <source>
        <strain evidence="1 2">DSM 12396</strain>
    </source>
</reference>
<accession>A0ABU0B394</accession>
<protein>
    <recommendedName>
        <fullName evidence="3">Transposase</fullName>
    </recommendedName>
</protein>
<proteinExistence type="predicted"/>
<sequence length="68" mass="7984">MQGKSWSVPGIFEYGYIVLNRISNSLSRRSINEWLKEVYQSDFDALELHYLYRDLDFRPNAGIPPLTC</sequence>
<dbReference type="RefSeq" id="WP_307403055.1">
    <property type="nucleotide sequence ID" value="NZ_JAUSUX010000020.1"/>
</dbReference>
<keyword evidence="2" id="KW-1185">Reference proteome</keyword>
<organism evidence="1 2">
    <name type="scientific">Desulfofundulus luciae</name>
    <dbReference type="NCBI Taxonomy" id="74702"/>
    <lineage>
        <taxon>Bacteria</taxon>
        <taxon>Bacillati</taxon>
        <taxon>Bacillota</taxon>
        <taxon>Clostridia</taxon>
        <taxon>Eubacteriales</taxon>
        <taxon>Peptococcaceae</taxon>
        <taxon>Desulfofundulus</taxon>
    </lineage>
</organism>
<name>A0ABU0B394_9FIRM</name>
<evidence type="ECO:0008006" key="3">
    <source>
        <dbReference type="Google" id="ProtNLM"/>
    </source>
</evidence>
<gene>
    <name evidence="1" type="ORF">J2Z49_002305</name>
</gene>
<evidence type="ECO:0000313" key="2">
    <source>
        <dbReference type="Proteomes" id="UP001225644"/>
    </source>
</evidence>